<organism evidence="2 3">
    <name type="scientific">Nocardia vinacea</name>
    <dbReference type="NCBI Taxonomy" id="96468"/>
    <lineage>
        <taxon>Bacteria</taxon>
        <taxon>Bacillati</taxon>
        <taxon>Actinomycetota</taxon>
        <taxon>Actinomycetes</taxon>
        <taxon>Mycobacteriales</taxon>
        <taxon>Nocardiaceae</taxon>
        <taxon>Nocardia</taxon>
    </lineage>
</organism>
<feature type="transmembrane region" description="Helical" evidence="1">
    <location>
        <begin position="145"/>
        <end position="167"/>
    </location>
</feature>
<dbReference type="Pfam" id="PF06912">
    <property type="entry name" value="DUF1275"/>
    <property type="match status" value="1"/>
</dbReference>
<keyword evidence="1" id="KW-0812">Transmembrane</keyword>
<dbReference type="InterPro" id="IPR010699">
    <property type="entry name" value="DUF1275"/>
</dbReference>
<dbReference type="EMBL" id="CP109441">
    <property type="protein sequence ID" value="WUV44580.1"/>
    <property type="molecule type" value="Genomic_DNA"/>
</dbReference>
<feature type="transmembrane region" description="Helical" evidence="1">
    <location>
        <begin position="61"/>
        <end position="82"/>
    </location>
</feature>
<dbReference type="PANTHER" id="PTHR37314:SF4">
    <property type="entry name" value="UPF0700 TRANSMEMBRANE PROTEIN YOAK"/>
    <property type="match status" value="1"/>
</dbReference>
<proteinExistence type="predicted"/>
<accession>A0ABZ1YMX7</accession>
<dbReference type="Proteomes" id="UP001432062">
    <property type="component" value="Chromosome"/>
</dbReference>
<keyword evidence="1" id="KW-1133">Transmembrane helix</keyword>
<protein>
    <submittedName>
        <fullName evidence="2">DUF1275 domain-containing protein</fullName>
    </submittedName>
</protein>
<evidence type="ECO:0000313" key="3">
    <source>
        <dbReference type="Proteomes" id="UP001432062"/>
    </source>
</evidence>
<name>A0ABZ1YMX7_9NOCA</name>
<feature type="transmembrane region" description="Helical" evidence="1">
    <location>
        <begin position="221"/>
        <end position="239"/>
    </location>
</feature>
<feature type="transmembrane region" description="Helical" evidence="1">
    <location>
        <begin position="118"/>
        <end position="139"/>
    </location>
</feature>
<keyword evidence="1" id="KW-0472">Membrane</keyword>
<evidence type="ECO:0000313" key="2">
    <source>
        <dbReference type="EMBL" id="WUV44580.1"/>
    </source>
</evidence>
<dbReference type="PANTHER" id="PTHR37314">
    <property type="entry name" value="SLR0142 PROTEIN"/>
    <property type="match status" value="1"/>
</dbReference>
<dbReference type="RefSeq" id="WP_329407562.1">
    <property type="nucleotide sequence ID" value="NZ_CP109441.1"/>
</dbReference>
<evidence type="ECO:0000256" key="1">
    <source>
        <dbReference type="SAM" id="Phobius"/>
    </source>
</evidence>
<sequence>MPIAVTERVASAAVIDIDSVAVMPMKHQLTQWLPVGPAVLVLLSAGAGATDALVFTELGKVFASILTGNLVLLGAAVGLSGIELMPPFTVLAAYLVGVAVAARWCRAMPPGMRRTARIRHCLAGEATLVVVVAVIALVADTIGAVRIVLLAVAALAMGVQSAAVLVIDRGSPTTYMTSTFTGLVSDLAAERRADPLAVARIAAVVLGAAAAVALYSASAHWGFVIPAALIASAVTLAYTRSWLDVAQPMLDE</sequence>
<keyword evidence="3" id="KW-1185">Reference proteome</keyword>
<feature type="transmembrane region" description="Helical" evidence="1">
    <location>
        <begin position="32"/>
        <end position="54"/>
    </location>
</feature>
<reference evidence="2" key="1">
    <citation type="submission" date="2022-10" db="EMBL/GenBank/DDBJ databases">
        <title>The complete genomes of actinobacterial strains from the NBC collection.</title>
        <authorList>
            <person name="Joergensen T.S."/>
            <person name="Alvarez Arevalo M."/>
            <person name="Sterndorff E.B."/>
            <person name="Faurdal D."/>
            <person name="Vuksanovic O."/>
            <person name="Mourched A.-S."/>
            <person name="Charusanti P."/>
            <person name="Shaw S."/>
            <person name="Blin K."/>
            <person name="Weber T."/>
        </authorList>
    </citation>
    <scope>NUCLEOTIDE SEQUENCE</scope>
    <source>
        <strain evidence="2">NBC_01482</strain>
    </source>
</reference>
<feature type="transmembrane region" description="Helical" evidence="1">
    <location>
        <begin position="88"/>
        <end position="106"/>
    </location>
</feature>
<gene>
    <name evidence="2" type="ORF">OG563_36250</name>
</gene>
<feature type="transmembrane region" description="Helical" evidence="1">
    <location>
        <begin position="197"/>
        <end position="215"/>
    </location>
</feature>